<dbReference type="PANTHER" id="PTHR37490">
    <property type="entry name" value="EXPRESSED PROTEIN"/>
    <property type="match status" value="1"/>
</dbReference>
<dbReference type="Proteomes" id="UP000663824">
    <property type="component" value="Unassembled WGS sequence"/>
</dbReference>
<dbReference type="PANTHER" id="PTHR37490:SF2">
    <property type="match status" value="1"/>
</dbReference>
<sequence length="283" mass="33648">MSEKTKMRNQSSRIWPVNKLIVVPAIWKEINWSTPSSWPLWLRSGLDKTATDVTPYRVFLYQRFDDQSRRPYNWPYCRNVHEEAGVYLQFIYDYYYNLPEKILFLHGNPFAHSKDPIRTALCIRDDVHYTNINSLWIQNRRWTSWGRSPLFNESLMYRCARRLLQLLDFNADLQLNPDMHNSKDDSIISTYCCAQFYVTKQRIHHYTYEQWSKLYHASQDPYCTTHHDQEEPGRVGVKWFGGSLEHLWHVILGLQPTNMPKPMVGTNTDRCHLFRSSCDGSPC</sequence>
<dbReference type="EMBL" id="CAJNRE010014028">
    <property type="protein sequence ID" value="CAF2123682.1"/>
    <property type="molecule type" value="Genomic_DNA"/>
</dbReference>
<proteinExistence type="predicted"/>
<organism evidence="1 2">
    <name type="scientific">Rotaria magnacalcarata</name>
    <dbReference type="NCBI Taxonomy" id="392030"/>
    <lineage>
        <taxon>Eukaryota</taxon>
        <taxon>Metazoa</taxon>
        <taxon>Spiralia</taxon>
        <taxon>Gnathifera</taxon>
        <taxon>Rotifera</taxon>
        <taxon>Eurotatoria</taxon>
        <taxon>Bdelloidea</taxon>
        <taxon>Philodinida</taxon>
        <taxon>Philodinidae</taxon>
        <taxon>Rotaria</taxon>
    </lineage>
</organism>
<reference evidence="1" key="1">
    <citation type="submission" date="2021-02" db="EMBL/GenBank/DDBJ databases">
        <authorList>
            <person name="Nowell W R."/>
        </authorList>
    </citation>
    <scope>NUCLEOTIDE SEQUENCE</scope>
</reference>
<evidence type="ECO:0000313" key="2">
    <source>
        <dbReference type="Proteomes" id="UP000663824"/>
    </source>
</evidence>
<gene>
    <name evidence="1" type="ORF">MBJ925_LOCUS26358</name>
</gene>
<dbReference type="Pfam" id="PF11913">
    <property type="entry name" value="DUF3431"/>
    <property type="match status" value="2"/>
</dbReference>
<dbReference type="InterPro" id="IPR021838">
    <property type="entry name" value="DUF3431"/>
</dbReference>
<name>A0A816VJD7_9BILA</name>
<protein>
    <submittedName>
        <fullName evidence="1">Uncharacterized protein</fullName>
    </submittedName>
</protein>
<accession>A0A816VJD7</accession>
<evidence type="ECO:0000313" key="1">
    <source>
        <dbReference type="EMBL" id="CAF2123682.1"/>
    </source>
</evidence>
<comment type="caution">
    <text evidence="1">The sequence shown here is derived from an EMBL/GenBank/DDBJ whole genome shotgun (WGS) entry which is preliminary data.</text>
</comment>
<dbReference type="AlphaFoldDB" id="A0A816VJD7"/>